<dbReference type="PANTHER" id="PTHR13052:SF2">
    <property type="entry name" value="NUCLEAR FACTOR KAPPA-B-BINDING PROTEIN"/>
    <property type="match status" value="1"/>
</dbReference>
<keyword evidence="2" id="KW-0539">Nucleus</keyword>
<proteinExistence type="predicted"/>
<dbReference type="AlphaFoldDB" id="A0AAV3PY40"/>
<evidence type="ECO:0000313" key="5">
    <source>
        <dbReference type="EMBL" id="GAA0155255.1"/>
    </source>
</evidence>
<dbReference type="CDD" id="cd21865">
    <property type="entry name" value="DEUBAD_NFRKB"/>
    <property type="match status" value="1"/>
</dbReference>
<dbReference type="PROSITE" id="PS51916">
    <property type="entry name" value="DEUBAD"/>
    <property type="match status" value="1"/>
</dbReference>
<organism evidence="5 6">
    <name type="scientific">Lithospermum erythrorhizon</name>
    <name type="common">Purple gromwell</name>
    <name type="synonym">Lithospermum officinale var. erythrorhizon</name>
    <dbReference type="NCBI Taxonomy" id="34254"/>
    <lineage>
        <taxon>Eukaryota</taxon>
        <taxon>Viridiplantae</taxon>
        <taxon>Streptophyta</taxon>
        <taxon>Embryophyta</taxon>
        <taxon>Tracheophyta</taxon>
        <taxon>Spermatophyta</taxon>
        <taxon>Magnoliopsida</taxon>
        <taxon>eudicotyledons</taxon>
        <taxon>Gunneridae</taxon>
        <taxon>Pentapetalae</taxon>
        <taxon>asterids</taxon>
        <taxon>lamiids</taxon>
        <taxon>Boraginales</taxon>
        <taxon>Boraginaceae</taxon>
        <taxon>Boraginoideae</taxon>
        <taxon>Lithospermeae</taxon>
        <taxon>Lithospermum</taxon>
    </lineage>
</organism>
<feature type="compositionally biased region" description="Acidic residues" evidence="3">
    <location>
        <begin position="482"/>
        <end position="494"/>
    </location>
</feature>
<feature type="region of interest" description="Disordered" evidence="3">
    <location>
        <begin position="475"/>
        <end position="495"/>
    </location>
</feature>
<keyword evidence="6" id="KW-1185">Reference proteome</keyword>
<dbReference type="GO" id="GO:0031011">
    <property type="term" value="C:Ino80 complex"/>
    <property type="evidence" value="ECO:0007669"/>
    <property type="project" value="InterPro"/>
</dbReference>
<gene>
    <name evidence="5" type="ORF">LIER_13022</name>
</gene>
<evidence type="ECO:0000313" key="6">
    <source>
        <dbReference type="Proteomes" id="UP001454036"/>
    </source>
</evidence>
<feature type="domain" description="DEUBAD" evidence="4">
    <location>
        <begin position="89"/>
        <end position="200"/>
    </location>
</feature>
<accession>A0AAV3PY40</accession>
<sequence length="980" mass="110359">MVGDQRKNHFTYPIILDGTRDHYKVKRKKTGLSRNDLDMKSYISLKWDDSKMKVVAKTEQVGIPWRELIRFADGILPCNNILADVVIVPPEIFTLDNLADVLTYEVWQNSLSESERHSLTQFLPKCSNPDRVVQQLFRGDNFHFGNPFLKWGALLCSGNLHPDNILTTERCRRDSKKAYYSELQTYHREMIKNLQIWKERAVDCKDLKEDIIQRMWRSRNNSKKRIFTPEPGDPEVEENVYTTPESTCRGASEIVCSSDNPNGFLMLGEISRRKGSITSKIDTSPDGELGKEEMLLNHNGQHGDGARYMSYIKVSKSQHQRIKISMKHSSNSFQPKSLNSVLGNIDALHIQPFEVFEKEEWQKVHDHWLKLAVRDLPPFVSNWRILQLGRIQITKSLGQEMEEKFKCQNESIDQDKEDSACDLPLESQSNLEANLALTEMKELEVAPSISAVELPDMTFEETPLMIKEEAPATTLDMSPSMTEEEAPAMNDEEAPSITEEELHALTEEESPTMTNEESCKLSEEDELQTNGSMKEQRDNGLGDVGLVTFEDNERENCIRDVNNIVSVSTQSDNMHQTVSLNNGCHHYDAMDIESETHDNLDLKKEEGSPSLSKYPSNLVNIDVPVNREDSIASAVEAWPQVNMPGLFYNSTPLGHGYSSSNELSLSHPQVEEQPSQLHHLDAFNGERIGGGASLDAFNGEKIGGRDALPVHSGPSPFFSPYHSQDQNELYQSFYKSETDLSYQHKEKPTGIDSQPAADLVDFQPAANLVVETGQFSGQMREQLHSSLPLELTQKGLRDFYLNQNIQESMYSDGGSYPIQRQETMPINVRDWAAANTVHMPAPPQSHMNGGLQSQDWFAGDNPALDSWSTEGVVGPSQGIGSGSSSDQSLFRVLSECNELQSGAQYDPTSSSQRFMQPGSGVHTNSHILPQTINRLNYLPDLDSMLGYKTVTCLGTKDIQHQTPGLEETIDNKTFLRSWNQ</sequence>
<dbReference type="Proteomes" id="UP001454036">
    <property type="component" value="Unassembled WGS sequence"/>
</dbReference>
<evidence type="ECO:0000256" key="1">
    <source>
        <dbReference type="ARBA" id="ARBA00004123"/>
    </source>
</evidence>
<comment type="subcellular location">
    <subcellularLocation>
        <location evidence="1">Nucleus</location>
    </subcellularLocation>
</comment>
<dbReference type="InterPro" id="IPR024867">
    <property type="entry name" value="NFRKB"/>
</dbReference>
<dbReference type="InterPro" id="IPR044867">
    <property type="entry name" value="DEUBAD_dom"/>
</dbReference>
<evidence type="ECO:0000256" key="2">
    <source>
        <dbReference type="ARBA" id="ARBA00023242"/>
    </source>
</evidence>
<evidence type="ECO:0000256" key="3">
    <source>
        <dbReference type="SAM" id="MobiDB-lite"/>
    </source>
</evidence>
<reference evidence="5 6" key="1">
    <citation type="submission" date="2024-01" db="EMBL/GenBank/DDBJ databases">
        <title>The complete chloroplast genome sequence of Lithospermum erythrorhizon: insights into the phylogenetic relationship among Boraginaceae species and the maternal lineages of purple gromwells.</title>
        <authorList>
            <person name="Okada T."/>
            <person name="Watanabe K."/>
        </authorList>
    </citation>
    <scope>NUCLEOTIDE SEQUENCE [LARGE SCALE GENOMIC DNA]</scope>
</reference>
<dbReference type="EMBL" id="BAABME010002580">
    <property type="protein sequence ID" value="GAA0155255.1"/>
    <property type="molecule type" value="Genomic_DNA"/>
</dbReference>
<comment type="caution">
    <text evidence="5">The sequence shown here is derived from an EMBL/GenBank/DDBJ whole genome shotgun (WGS) entry which is preliminary data.</text>
</comment>
<protein>
    <submittedName>
        <fullName evidence="5">Chromatin/chromatin-binding, or -regulatory protein</fullName>
    </submittedName>
</protein>
<evidence type="ECO:0000259" key="4">
    <source>
        <dbReference type="PROSITE" id="PS51916"/>
    </source>
</evidence>
<dbReference type="PANTHER" id="PTHR13052">
    <property type="entry name" value="NFRKB-RELATED"/>
    <property type="match status" value="1"/>
</dbReference>
<name>A0AAV3PY40_LITER</name>